<evidence type="ECO:0008006" key="5">
    <source>
        <dbReference type="Google" id="ProtNLM"/>
    </source>
</evidence>
<reference evidence="3 4" key="1">
    <citation type="submission" date="2022-11" db="EMBL/GenBank/DDBJ databases">
        <title>Minimal conservation of predation-associated metabolite biosynthetic gene clusters underscores biosynthetic potential of Myxococcota including descriptions for ten novel species: Archangium lansinium sp. nov., Myxococcus landrumus sp. nov., Nannocystis bai.</title>
        <authorList>
            <person name="Ahearne A."/>
            <person name="Stevens C."/>
            <person name="Dowd S."/>
        </authorList>
    </citation>
    <scope>NUCLEOTIDE SEQUENCE [LARGE SCALE GENOMIC DNA]</scope>
    <source>
        <strain evidence="3 4">NCELM</strain>
    </source>
</reference>
<sequence>MIVSSFTWSTPSHAQPSQQFAEPPATSTPAPPGEPAPAAITDSTWNAVKGADVALYTSQGVARGTLVGFDDTTVTLLLQGGVLKTLAREDIRDVRVEDARAVDAANRSRSDSTNGEHRGTGRIISGKVITSVGGVMMGLGLITGIVGLAEQTDDLVPATVSLTMWGAVHLAVGIPLLVSGTRARQQYDRRMEERGRYGRLRLAPVAAPVRGGAVAGLSLSF</sequence>
<evidence type="ECO:0000313" key="4">
    <source>
        <dbReference type="Proteomes" id="UP001217838"/>
    </source>
</evidence>
<feature type="compositionally biased region" description="Polar residues" evidence="1">
    <location>
        <begin position="1"/>
        <end position="20"/>
    </location>
</feature>
<protein>
    <recommendedName>
        <fullName evidence="5">PRC-barrel domain-containing protein</fullName>
    </recommendedName>
</protein>
<gene>
    <name evidence="3" type="ORF">POL58_31555</name>
</gene>
<evidence type="ECO:0000256" key="1">
    <source>
        <dbReference type="SAM" id="MobiDB-lite"/>
    </source>
</evidence>
<dbReference type="Proteomes" id="UP001217838">
    <property type="component" value="Unassembled WGS sequence"/>
</dbReference>
<evidence type="ECO:0000256" key="2">
    <source>
        <dbReference type="SAM" id="Phobius"/>
    </source>
</evidence>
<dbReference type="EMBL" id="JAQNDN010000019">
    <property type="protein sequence ID" value="MDC0672327.1"/>
    <property type="molecule type" value="Genomic_DNA"/>
</dbReference>
<feature type="transmembrane region" description="Helical" evidence="2">
    <location>
        <begin position="128"/>
        <end position="149"/>
    </location>
</feature>
<keyword evidence="2" id="KW-0472">Membrane</keyword>
<keyword evidence="2" id="KW-1133">Transmembrane helix</keyword>
<feature type="transmembrane region" description="Helical" evidence="2">
    <location>
        <begin position="155"/>
        <end position="179"/>
    </location>
</feature>
<dbReference type="RefSeq" id="WP_272003845.1">
    <property type="nucleotide sequence ID" value="NZ_JAQNDN010000019.1"/>
</dbReference>
<organism evidence="3 4">
    <name type="scientific">Nannocystis radixulma</name>
    <dbReference type="NCBI Taxonomy" id="2995305"/>
    <lineage>
        <taxon>Bacteria</taxon>
        <taxon>Pseudomonadati</taxon>
        <taxon>Myxococcota</taxon>
        <taxon>Polyangia</taxon>
        <taxon>Nannocystales</taxon>
        <taxon>Nannocystaceae</taxon>
        <taxon>Nannocystis</taxon>
    </lineage>
</organism>
<accession>A0ABT5BE37</accession>
<feature type="region of interest" description="Disordered" evidence="1">
    <location>
        <begin position="101"/>
        <end position="120"/>
    </location>
</feature>
<keyword evidence="2" id="KW-0812">Transmembrane</keyword>
<comment type="caution">
    <text evidence="3">The sequence shown here is derived from an EMBL/GenBank/DDBJ whole genome shotgun (WGS) entry which is preliminary data.</text>
</comment>
<keyword evidence="4" id="KW-1185">Reference proteome</keyword>
<evidence type="ECO:0000313" key="3">
    <source>
        <dbReference type="EMBL" id="MDC0672327.1"/>
    </source>
</evidence>
<name>A0ABT5BE37_9BACT</name>
<feature type="compositionally biased region" description="Basic and acidic residues" evidence="1">
    <location>
        <begin position="101"/>
        <end position="119"/>
    </location>
</feature>
<proteinExistence type="predicted"/>
<feature type="region of interest" description="Disordered" evidence="1">
    <location>
        <begin position="1"/>
        <end position="40"/>
    </location>
</feature>